<keyword evidence="1" id="KW-1133">Transmembrane helix</keyword>
<accession>M2YKQ4</accession>
<reference evidence="5" key="1">
    <citation type="journal article" date="2012" name="PLoS Genet.">
        <title>The genomes of the fungal plant pathogens Cladosporium fulvum and Dothistroma septosporum reveal adaptation to different hosts and lifestyles but also signatures of common ancestry.</title>
        <authorList>
            <person name="de Wit P.J.G.M."/>
            <person name="van der Burgt A."/>
            <person name="Oekmen B."/>
            <person name="Stergiopoulos I."/>
            <person name="Abd-Elsalam K.A."/>
            <person name="Aerts A.L."/>
            <person name="Bahkali A.H."/>
            <person name="Beenen H.G."/>
            <person name="Chettri P."/>
            <person name="Cox M.P."/>
            <person name="Datema E."/>
            <person name="de Vries R.P."/>
            <person name="Dhillon B."/>
            <person name="Ganley A.R."/>
            <person name="Griffiths S.A."/>
            <person name="Guo Y."/>
            <person name="Hamelin R.C."/>
            <person name="Henrissat B."/>
            <person name="Kabir M.S."/>
            <person name="Jashni M.K."/>
            <person name="Kema G."/>
            <person name="Klaubauf S."/>
            <person name="Lapidus A."/>
            <person name="Levasseur A."/>
            <person name="Lindquist E."/>
            <person name="Mehrabi R."/>
            <person name="Ohm R.A."/>
            <person name="Owen T.J."/>
            <person name="Salamov A."/>
            <person name="Schwelm A."/>
            <person name="Schijlen E."/>
            <person name="Sun H."/>
            <person name="van den Burg H.A."/>
            <person name="van Ham R.C.H.J."/>
            <person name="Zhang S."/>
            <person name="Goodwin S.B."/>
            <person name="Grigoriev I.V."/>
            <person name="Collemare J."/>
            <person name="Bradshaw R.E."/>
        </authorList>
    </citation>
    <scope>NUCLEOTIDE SEQUENCE [LARGE SCALE GENOMIC DNA]</scope>
    <source>
        <strain evidence="5">NZE10 / CBS 128990</strain>
    </source>
</reference>
<dbReference type="InterPro" id="IPR056120">
    <property type="entry name" value="DUF7703"/>
</dbReference>
<proteinExistence type="predicted"/>
<dbReference type="HOGENOM" id="CLU_1156362_0_0_1"/>
<feature type="signal peptide" evidence="2">
    <location>
        <begin position="1"/>
        <end position="17"/>
    </location>
</feature>
<evidence type="ECO:0000256" key="1">
    <source>
        <dbReference type="SAM" id="Phobius"/>
    </source>
</evidence>
<dbReference type="PANTHER" id="PTHR37013:SF3">
    <property type="entry name" value="INTEGRAL MEMBRANE PROTEIN (AFU_ORTHOLOGUE AFUA_1G05950)"/>
    <property type="match status" value="1"/>
</dbReference>
<sequence length="240" mass="27153">MIIINFLILHLPTTVLTFGANGSEHTETFETAYNIMEKIQMAGFFIQELILSSIYIVETVQILRNSLRHGTRRIMKQLIFMNIVIIVLDLGLVGLESASLYILQVLLKSVVYSVKLKLEFAILGKLVQFVRGTKSGYVDHGAGAGFITTSTHMTREEKQMRTSEFVDLSRVGVNVSHPLFTHRHCNLLSPRRGSTRASDGLNMTLEYKIARFEHIDHILKLPLDEDSPRDSLALMHDNQV</sequence>
<feature type="transmembrane region" description="Helical" evidence="1">
    <location>
        <begin position="38"/>
        <end position="57"/>
    </location>
</feature>
<name>M2YKQ4_DOTSN</name>
<reference evidence="4 5" key="2">
    <citation type="journal article" date="2012" name="PLoS Pathog.">
        <title>Diverse lifestyles and strategies of plant pathogenesis encoded in the genomes of eighteen Dothideomycetes fungi.</title>
        <authorList>
            <person name="Ohm R.A."/>
            <person name="Feau N."/>
            <person name="Henrissat B."/>
            <person name="Schoch C.L."/>
            <person name="Horwitz B.A."/>
            <person name="Barry K.W."/>
            <person name="Condon B.J."/>
            <person name="Copeland A.C."/>
            <person name="Dhillon B."/>
            <person name="Glaser F."/>
            <person name="Hesse C.N."/>
            <person name="Kosti I."/>
            <person name="LaButti K."/>
            <person name="Lindquist E.A."/>
            <person name="Lucas S."/>
            <person name="Salamov A.A."/>
            <person name="Bradshaw R.E."/>
            <person name="Ciuffetti L."/>
            <person name="Hamelin R.C."/>
            <person name="Kema G.H.J."/>
            <person name="Lawrence C."/>
            <person name="Scott J.A."/>
            <person name="Spatafora J.W."/>
            <person name="Turgeon B.G."/>
            <person name="de Wit P.J.G.M."/>
            <person name="Zhong S."/>
            <person name="Goodwin S.B."/>
            <person name="Grigoriev I.V."/>
        </authorList>
    </citation>
    <scope>NUCLEOTIDE SEQUENCE [LARGE SCALE GENOMIC DNA]</scope>
    <source>
        <strain evidence="5">NZE10 / CBS 128990</strain>
    </source>
</reference>
<dbReference type="eggNOG" id="ENOG502SIDK">
    <property type="taxonomic scope" value="Eukaryota"/>
</dbReference>
<dbReference type="PANTHER" id="PTHR37013">
    <property type="entry name" value="INTEGRAL MEMBRANE PROTEIN (AFU_ORTHOLOGUE AFUA_1G05950)-RELATED"/>
    <property type="match status" value="1"/>
</dbReference>
<feature type="domain" description="DUF7703" evidence="3">
    <location>
        <begin position="1"/>
        <end position="132"/>
    </location>
</feature>
<protein>
    <recommendedName>
        <fullName evidence="3">DUF7703 domain-containing protein</fullName>
    </recommendedName>
</protein>
<keyword evidence="2" id="KW-0732">Signal</keyword>
<keyword evidence="1" id="KW-0812">Transmembrane</keyword>
<dbReference type="Proteomes" id="UP000016933">
    <property type="component" value="Unassembled WGS sequence"/>
</dbReference>
<dbReference type="EMBL" id="KB446545">
    <property type="protein sequence ID" value="EME39450.1"/>
    <property type="molecule type" value="Genomic_DNA"/>
</dbReference>
<evidence type="ECO:0000259" key="3">
    <source>
        <dbReference type="Pfam" id="PF24802"/>
    </source>
</evidence>
<keyword evidence="5" id="KW-1185">Reference proteome</keyword>
<dbReference type="OMA" id="TAYNIME"/>
<keyword evidence="1" id="KW-0472">Membrane</keyword>
<evidence type="ECO:0000313" key="5">
    <source>
        <dbReference type="Proteomes" id="UP000016933"/>
    </source>
</evidence>
<feature type="transmembrane region" description="Helical" evidence="1">
    <location>
        <begin position="78"/>
        <end position="103"/>
    </location>
</feature>
<feature type="chain" id="PRO_5004030297" description="DUF7703 domain-containing protein" evidence="2">
    <location>
        <begin position="18"/>
        <end position="240"/>
    </location>
</feature>
<dbReference type="Pfam" id="PF24802">
    <property type="entry name" value="DUF7703"/>
    <property type="match status" value="1"/>
</dbReference>
<organism evidence="4 5">
    <name type="scientific">Dothistroma septosporum (strain NZE10 / CBS 128990)</name>
    <name type="common">Red band needle blight fungus</name>
    <name type="synonym">Mycosphaerella pini</name>
    <dbReference type="NCBI Taxonomy" id="675120"/>
    <lineage>
        <taxon>Eukaryota</taxon>
        <taxon>Fungi</taxon>
        <taxon>Dikarya</taxon>
        <taxon>Ascomycota</taxon>
        <taxon>Pezizomycotina</taxon>
        <taxon>Dothideomycetes</taxon>
        <taxon>Dothideomycetidae</taxon>
        <taxon>Mycosphaerellales</taxon>
        <taxon>Mycosphaerellaceae</taxon>
        <taxon>Dothistroma</taxon>
    </lineage>
</organism>
<dbReference type="AlphaFoldDB" id="M2YKQ4"/>
<evidence type="ECO:0000313" key="4">
    <source>
        <dbReference type="EMBL" id="EME39450.1"/>
    </source>
</evidence>
<evidence type="ECO:0000256" key="2">
    <source>
        <dbReference type="SAM" id="SignalP"/>
    </source>
</evidence>
<gene>
    <name evidence="4" type="ORF">DOTSEDRAFT_28599</name>
</gene>
<dbReference type="OrthoDB" id="405906at2759"/>